<dbReference type="Gene3D" id="3.40.50.10610">
    <property type="entry name" value="ABC-type transport auxiliary lipoprotein component"/>
    <property type="match status" value="1"/>
</dbReference>
<gene>
    <name evidence="3" type="ORF">ACIPEN_06520</name>
</gene>
<feature type="chain" id="PRO_5046481306" evidence="1">
    <location>
        <begin position="34"/>
        <end position="210"/>
    </location>
</feature>
<keyword evidence="1" id="KW-0732">Signal</keyword>
<dbReference type="RefSeq" id="WP_402699067.1">
    <property type="nucleotide sequence ID" value="NZ_JBIUZV010000003.1"/>
</dbReference>
<dbReference type="SUPFAM" id="SSF159594">
    <property type="entry name" value="XCC0632-like"/>
    <property type="match status" value="1"/>
</dbReference>
<evidence type="ECO:0000256" key="1">
    <source>
        <dbReference type="SAM" id="SignalP"/>
    </source>
</evidence>
<proteinExistence type="predicted"/>
<dbReference type="EMBL" id="JBIUZV010000003">
    <property type="protein sequence ID" value="MFJ3045464.1"/>
    <property type="molecule type" value="Genomic_DNA"/>
</dbReference>
<comment type="caution">
    <text evidence="3">The sequence shown here is derived from an EMBL/GenBank/DDBJ whole genome shotgun (WGS) entry which is preliminary data.</text>
</comment>
<name>A0ABW8EVJ2_9BURK</name>
<evidence type="ECO:0000313" key="4">
    <source>
        <dbReference type="Proteomes" id="UP001617427"/>
    </source>
</evidence>
<dbReference type="Pfam" id="PF03886">
    <property type="entry name" value="ABC_trans_aux"/>
    <property type="match status" value="1"/>
</dbReference>
<keyword evidence="4" id="KW-1185">Reference proteome</keyword>
<feature type="signal peptide" evidence="1">
    <location>
        <begin position="1"/>
        <end position="33"/>
    </location>
</feature>
<accession>A0ABW8EVJ2</accession>
<dbReference type="Proteomes" id="UP001617427">
    <property type="component" value="Unassembled WGS sequence"/>
</dbReference>
<sequence length="210" mass="21995">MSPNKNNPFKHLAAASMAAMLLGACGTTPPAQFYTLAATPASTAGARPAQGAQTFIEVMPVAVPERLARPQVVVRSDATKLDVLEQDRWSSPFNNELRDALAAGIASRLGAIDISRSGRQPDQVSYRIAIELRDLDAVRNGQVQASFGWSVTRSDDRKTAVCRLTVVEPVAGGAVSDVVVATQKVVANAAEAIAGNVRALQAGQTAKCVG</sequence>
<organism evidence="3 4">
    <name type="scientific">Herbaspirillum chlorophenolicum</name>
    <dbReference type="NCBI Taxonomy" id="211589"/>
    <lineage>
        <taxon>Bacteria</taxon>
        <taxon>Pseudomonadati</taxon>
        <taxon>Pseudomonadota</taxon>
        <taxon>Betaproteobacteria</taxon>
        <taxon>Burkholderiales</taxon>
        <taxon>Oxalobacteraceae</taxon>
        <taxon>Herbaspirillum</taxon>
    </lineage>
</organism>
<feature type="domain" description="ABC-type transport auxiliary lipoprotein component" evidence="2">
    <location>
        <begin position="34"/>
        <end position="194"/>
    </location>
</feature>
<dbReference type="PROSITE" id="PS51257">
    <property type="entry name" value="PROKAR_LIPOPROTEIN"/>
    <property type="match status" value="1"/>
</dbReference>
<dbReference type="InterPro" id="IPR005586">
    <property type="entry name" value="ABC_trans_aux"/>
</dbReference>
<evidence type="ECO:0000259" key="2">
    <source>
        <dbReference type="Pfam" id="PF03886"/>
    </source>
</evidence>
<reference evidence="3 4" key="1">
    <citation type="submission" date="2024-10" db="EMBL/GenBank/DDBJ databases">
        <title>The Natural Products Discovery Center: Release of the First 8490 Sequenced Strains for Exploring Actinobacteria Biosynthetic Diversity.</title>
        <authorList>
            <person name="Kalkreuter E."/>
            <person name="Kautsar S.A."/>
            <person name="Yang D."/>
            <person name="Bader C.D."/>
            <person name="Teijaro C.N."/>
            <person name="Fluegel L."/>
            <person name="Davis C.M."/>
            <person name="Simpson J.R."/>
            <person name="Lauterbach L."/>
            <person name="Steele A.D."/>
            <person name="Gui C."/>
            <person name="Meng S."/>
            <person name="Li G."/>
            <person name="Viehrig K."/>
            <person name="Ye F."/>
            <person name="Su P."/>
            <person name="Kiefer A.F."/>
            <person name="Nichols A."/>
            <person name="Cepeda A.J."/>
            <person name="Yan W."/>
            <person name="Fan B."/>
            <person name="Jiang Y."/>
            <person name="Adhikari A."/>
            <person name="Zheng C.-J."/>
            <person name="Schuster L."/>
            <person name="Cowan T.M."/>
            <person name="Smanski M.J."/>
            <person name="Chevrette M.G."/>
            <person name="De Carvalho L.P.S."/>
            <person name="Shen B."/>
        </authorList>
    </citation>
    <scope>NUCLEOTIDE SEQUENCE [LARGE SCALE GENOMIC DNA]</scope>
    <source>
        <strain evidence="3 4">NPDC087045</strain>
    </source>
</reference>
<evidence type="ECO:0000313" key="3">
    <source>
        <dbReference type="EMBL" id="MFJ3045464.1"/>
    </source>
</evidence>
<protein>
    <submittedName>
        <fullName evidence="3">Membrane integrity-associated transporter subunit PqiC</fullName>
    </submittedName>
</protein>